<evidence type="ECO:0000313" key="2">
    <source>
        <dbReference type="EMBL" id="JAA85335.1"/>
    </source>
</evidence>
<organism evidence="2">
    <name type="scientific">Pararge aegeria</name>
    <name type="common">speckled wood butterfly</name>
    <dbReference type="NCBI Taxonomy" id="116150"/>
    <lineage>
        <taxon>Eukaryota</taxon>
        <taxon>Metazoa</taxon>
        <taxon>Ecdysozoa</taxon>
        <taxon>Arthropoda</taxon>
        <taxon>Hexapoda</taxon>
        <taxon>Insecta</taxon>
        <taxon>Pterygota</taxon>
        <taxon>Neoptera</taxon>
        <taxon>Endopterygota</taxon>
        <taxon>Lepidoptera</taxon>
        <taxon>Glossata</taxon>
        <taxon>Ditrysia</taxon>
        <taxon>Papilionoidea</taxon>
        <taxon>Nymphalidae</taxon>
        <taxon>Satyrinae</taxon>
        <taxon>Satyrini</taxon>
        <taxon>Parargina</taxon>
        <taxon>Pararge</taxon>
    </lineage>
</organism>
<sequence length="102" mass="9827">MGDPYASGDYSGGGGYPAQYSMPPPSLSAGDSNYSPTPQQGGYNQSNYAGQNTGAAWSQPPSTGSATGGSYGGSQQQDSSYGQNYGSNYASGAGGGGGGGGS</sequence>
<feature type="non-terminal residue" evidence="2">
    <location>
        <position position="102"/>
    </location>
</feature>
<reference evidence="2" key="1">
    <citation type="journal article" date="2013" name="BMC Genomics">
        <title>Unscrambling butterfly oogenesis.</title>
        <authorList>
            <person name="Carter J.M."/>
            <person name="Baker S.C."/>
            <person name="Pink R."/>
            <person name="Carter D.R."/>
            <person name="Collins A."/>
            <person name="Tomlin J."/>
            <person name="Gibbs M."/>
            <person name="Breuker C.J."/>
        </authorList>
    </citation>
    <scope>NUCLEOTIDE SEQUENCE</scope>
    <source>
        <tissue evidence="2">Ovary</tissue>
    </source>
</reference>
<feature type="region of interest" description="Disordered" evidence="1">
    <location>
        <begin position="1"/>
        <end position="102"/>
    </location>
</feature>
<evidence type="ECO:0000256" key="1">
    <source>
        <dbReference type="SAM" id="MobiDB-lite"/>
    </source>
</evidence>
<feature type="compositionally biased region" description="Polar residues" evidence="1">
    <location>
        <begin position="29"/>
        <end position="56"/>
    </location>
</feature>
<dbReference type="AlphaFoldDB" id="S4PE64"/>
<dbReference type="EMBL" id="GAIX01007225">
    <property type="protein sequence ID" value="JAA85335.1"/>
    <property type="molecule type" value="Transcribed_RNA"/>
</dbReference>
<reference evidence="2" key="2">
    <citation type="submission" date="2013-05" db="EMBL/GenBank/DDBJ databases">
        <authorList>
            <person name="Carter J.-M."/>
            <person name="Baker S.C."/>
            <person name="Pink R."/>
            <person name="Carter D.R.F."/>
            <person name="Collins A."/>
            <person name="Tomlin J."/>
            <person name="Gibbs M."/>
            <person name="Breuker C.J."/>
        </authorList>
    </citation>
    <scope>NUCLEOTIDE SEQUENCE</scope>
    <source>
        <tissue evidence="2">Ovary</tissue>
    </source>
</reference>
<protein>
    <submittedName>
        <fullName evidence="2">Uncharacterized protein</fullName>
    </submittedName>
</protein>
<proteinExistence type="predicted"/>
<feature type="compositionally biased region" description="Low complexity" evidence="1">
    <location>
        <begin position="73"/>
        <end position="91"/>
    </location>
</feature>
<accession>S4PE64</accession>
<feature type="compositionally biased region" description="Gly residues" evidence="1">
    <location>
        <begin position="92"/>
        <end position="102"/>
    </location>
</feature>
<name>S4PE64_9NEOP</name>